<keyword evidence="6" id="KW-1185">Reference proteome</keyword>
<name>A0A8B6X6R2_9BURK</name>
<dbReference type="Pfam" id="PF07317">
    <property type="entry name" value="PilZN"/>
    <property type="match status" value="1"/>
</dbReference>
<protein>
    <submittedName>
        <fullName evidence="7">Flagellar brake protein</fullName>
    </submittedName>
</protein>
<accession>A0A8B6X6R2</accession>
<dbReference type="Pfam" id="PF07238">
    <property type="entry name" value="PilZ"/>
    <property type="match status" value="1"/>
</dbReference>
<evidence type="ECO:0000313" key="6">
    <source>
        <dbReference type="Proteomes" id="UP000675920"/>
    </source>
</evidence>
<keyword evidence="3" id="KW-0975">Bacterial flagellum</keyword>
<evidence type="ECO:0000256" key="1">
    <source>
        <dbReference type="ARBA" id="ARBA00022636"/>
    </source>
</evidence>
<dbReference type="InterPro" id="IPR009875">
    <property type="entry name" value="PilZ_domain"/>
</dbReference>
<dbReference type="InterPro" id="IPR012349">
    <property type="entry name" value="Split_barrel_FMN-bd"/>
</dbReference>
<dbReference type="Gene3D" id="2.40.10.220">
    <property type="entry name" value="predicted glycosyltransferase like domains"/>
    <property type="match status" value="1"/>
</dbReference>
<keyword evidence="7" id="KW-0966">Cell projection</keyword>
<keyword evidence="2" id="KW-0547">Nucleotide-binding</keyword>
<dbReference type="Gene3D" id="2.30.110.10">
    <property type="entry name" value="Electron Transport, Fmn-binding Protein, Chain A"/>
    <property type="match status" value="1"/>
</dbReference>
<reference evidence="7" key="5">
    <citation type="submission" date="2025-08" db="UniProtKB">
        <authorList>
            <consortium name="RefSeq"/>
        </authorList>
    </citation>
    <scope>IDENTIFICATION</scope>
</reference>
<dbReference type="AlphaFoldDB" id="A0A8B6X6R2"/>
<reference evidence="7" key="3">
    <citation type="journal article" date="2019" name="Biochem. Soc. Trans.">
        <title>Emerging paradigms for PilZ domain-mediated C-di-GMP signaling.</title>
        <authorList>
            <person name="Cheang Q.W."/>
            <person name="Xin L."/>
            <person name="Chea R.Y.F."/>
            <person name="Liang Z.X."/>
        </authorList>
    </citation>
    <scope>NUCLEOTIDE SEQUENCE</scope>
</reference>
<dbReference type="RefSeq" id="WP_028312805.1">
    <property type="nucleotide sequence ID" value="NZ_KI519499.1"/>
</dbReference>
<evidence type="ECO:0000256" key="2">
    <source>
        <dbReference type="ARBA" id="ARBA00022741"/>
    </source>
</evidence>
<reference evidence="7" key="2">
    <citation type="journal article" date="2007" name="EMBO J.">
        <title>The structural basis of cyclic diguanylate signal transduction by PilZ domains.</title>
        <authorList>
            <person name="Benach J."/>
            <person name="Swaminathan S.S."/>
            <person name="Tamayo R."/>
            <person name="Handelman S.K."/>
            <person name="Folta-Stogniew E."/>
            <person name="Ramos J.E."/>
            <person name="Forouhar F."/>
            <person name="Neely H."/>
            <person name="Seetharaman J."/>
            <person name="Camilli A."/>
            <person name="Hunt J.F."/>
        </authorList>
    </citation>
    <scope>NUCLEOTIDE SEQUENCE</scope>
</reference>
<sequence length="248" mass="27906">MSSEDAFSWRAERYLISNPIEVLGWMRTIAERRVLCSVTTPDGRSSFLSPLARIDDRKRTMLVDAPRDRSIERALVNEREGICDVLLDNIRIAFDVSVRGTVEGGDDTTGHSGRGVVLAVPSRLHRLQRRESFRVLVPPRLAPRLRIRGFEASWKVRDLSVGGVGIVLPNDTLLPEVGHVFEDASLDLEDMRYFMSLRVCHVTTSDPRQLKPEWRLGLQFIKPSAGLEPAIARAVNDMARETGHVKGR</sequence>
<evidence type="ECO:0000313" key="7">
    <source>
        <dbReference type="RefSeq" id="WP_028312805.1"/>
    </source>
</evidence>
<keyword evidence="7" id="KW-0282">Flagellum</keyword>
<feature type="domain" description="Type III secretion system flagellar brake protein YcgR PilZN" evidence="5">
    <location>
        <begin position="14"/>
        <end position="103"/>
    </location>
</feature>
<evidence type="ECO:0000259" key="5">
    <source>
        <dbReference type="Pfam" id="PF07317"/>
    </source>
</evidence>
<reference evidence="7" key="1">
    <citation type="journal article" date="2006" name="J. Biol. Chem.">
        <title>The PilZ domain is a receptor for the second messenger c-di-GMP: the PilZ domain protein YcgR controls motility in enterobacteria.</title>
        <authorList>
            <person name="Ryjenkov D.A."/>
            <person name="Simm R."/>
            <person name="Romling U."/>
            <person name="Gomelsky M."/>
        </authorList>
    </citation>
    <scope>NUCLEOTIDE SEQUENCE</scope>
</reference>
<dbReference type="GO" id="GO:0035438">
    <property type="term" value="F:cyclic-di-GMP binding"/>
    <property type="evidence" value="ECO:0007669"/>
    <property type="project" value="InterPro"/>
</dbReference>
<organism evidence="6 7">
    <name type="scientific">Derxia gummosa DSM 723</name>
    <dbReference type="NCBI Taxonomy" id="1121388"/>
    <lineage>
        <taxon>Bacteria</taxon>
        <taxon>Pseudomonadati</taxon>
        <taxon>Pseudomonadota</taxon>
        <taxon>Betaproteobacteria</taxon>
        <taxon>Burkholderiales</taxon>
        <taxon>Alcaligenaceae</taxon>
        <taxon>Derxia</taxon>
    </lineage>
</organism>
<feature type="domain" description="PilZ" evidence="4">
    <location>
        <begin position="128"/>
        <end position="234"/>
    </location>
</feature>
<keyword evidence="1" id="KW-0973">c-di-GMP</keyword>
<dbReference type="InterPro" id="IPR009926">
    <property type="entry name" value="T3SS_YcgR_PilZN"/>
</dbReference>
<proteinExistence type="predicted"/>
<dbReference type="OrthoDB" id="5572581at2"/>
<dbReference type="SUPFAM" id="SSF141371">
    <property type="entry name" value="PilZ domain-like"/>
    <property type="match status" value="1"/>
</dbReference>
<keyword evidence="7" id="KW-0969">Cilium</keyword>
<evidence type="ECO:0000256" key="3">
    <source>
        <dbReference type="ARBA" id="ARBA00023143"/>
    </source>
</evidence>
<evidence type="ECO:0000259" key="4">
    <source>
        <dbReference type="Pfam" id="PF07238"/>
    </source>
</evidence>
<dbReference type="Proteomes" id="UP000675920">
    <property type="component" value="Unplaced"/>
</dbReference>
<reference evidence="7" key="4">
    <citation type="journal article" date="2020" name="J. Bacteriol.">
        <title>Structural Conservation and Diversity of PilZ-Related Domains.</title>
        <authorList>
            <person name="Galperin M.Y."/>
            <person name="Chou S.H."/>
        </authorList>
    </citation>
    <scope>NUCLEOTIDE SEQUENCE</scope>
</reference>